<gene>
    <name evidence="1" type="ORF">GCM10020366_72010</name>
</gene>
<reference evidence="2" key="1">
    <citation type="journal article" date="2019" name="Int. J. Syst. Evol. Microbiol.">
        <title>The Global Catalogue of Microorganisms (GCM) 10K type strain sequencing project: providing services to taxonomists for standard genome sequencing and annotation.</title>
        <authorList>
            <consortium name="The Broad Institute Genomics Platform"/>
            <consortium name="The Broad Institute Genome Sequencing Center for Infectious Disease"/>
            <person name="Wu L."/>
            <person name="Ma J."/>
        </authorList>
    </citation>
    <scope>NUCLEOTIDE SEQUENCE [LARGE SCALE GENOMIC DNA]</scope>
    <source>
        <strain evidence="2">JCM 9687</strain>
    </source>
</reference>
<organism evidence="1 2">
    <name type="scientific">Saccharopolyspora gregorii</name>
    <dbReference type="NCBI Taxonomy" id="33914"/>
    <lineage>
        <taxon>Bacteria</taxon>
        <taxon>Bacillati</taxon>
        <taxon>Actinomycetota</taxon>
        <taxon>Actinomycetes</taxon>
        <taxon>Pseudonocardiales</taxon>
        <taxon>Pseudonocardiaceae</taxon>
        <taxon>Saccharopolyspora</taxon>
    </lineage>
</organism>
<keyword evidence="2" id="KW-1185">Reference proteome</keyword>
<evidence type="ECO:0000313" key="1">
    <source>
        <dbReference type="EMBL" id="GAA3366878.1"/>
    </source>
</evidence>
<name>A0ABP6S367_9PSEU</name>
<dbReference type="RefSeq" id="WP_344931744.1">
    <property type="nucleotide sequence ID" value="NZ_BAAAYK010000048.1"/>
</dbReference>
<comment type="caution">
    <text evidence="1">The sequence shown here is derived from an EMBL/GenBank/DDBJ whole genome shotgun (WGS) entry which is preliminary data.</text>
</comment>
<proteinExistence type="predicted"/>
<sequence length="53" mass="5441">MAVRYRRDRRTGSGALPRPAAPALGVLAERGAKVVTNAGGFHPAGLAAALRES</sequence>
<dbReference type="EMBL" id="BAAAYK010000048">
    <property type="protein sequence ID" value="GAA3366878.1"/>
    <property type="molecule type" value="Genomic_DNA"/>
</dbReference>
<accession>A0ABP6S367</accession>
<evidence type="ECO:0000313" key="2">
    <source>
        <dbReference type="Proteomes" id="UP001500483"/>
    </source>
</evidence>
<protein>
    <submittedName>
        <fullName evidence="1">Uncharacterized protein</fullName>
    </submittedName>
</protein>
<dbReference type="Proteomes" id="UP001500483">
    <property type="component" value="Unassembled WGS sequence"/>
</dbReference>